<proteinExistence type="predicted"/>
<comment type="caution">
    <text evidence="1">The sequence shown here is derived from an EMBL/GenBank/DDBJ whole genome shotgun (WGS) entry which is preliminary data.</text>
</comment>
<dbReference type="AlphaFoldDB" id="A0A1G2LCB5"/>
<gene>
    <name evidence="1" type="ORF">A3A44_03555</name>
</gene>
<dbReference type="Proteomes" id="UP000178977">
    <property type="component" value="Unassembled WGS sequence"/>
</dbReference>
<accession>A0A1G2LCB5</accession>
<reference evidence="1 2" key="1">
    <citation type="journal article" date="2016" name="Nat. Commun.">
        <title>Thousands of microbial genomes shed light on interconnected biogeochemical processes in an aquifer system.</title>
        <authorList>
            <person name="Anantharaman K."/>
            <person name="Brown C.T."/>
            <person name="Hug L.A."/>
            <person name="Sharon I."/>
            <person name="Castelle C.J."/>
            <person name="Probst A.J."/>
            <person name="Thomas B.C."/>
            <person name="Singh A."/>
            <person name="Wilkins M.J."/>
            <person name="Karaoz U."/>
            <person name="Brodie E.L."/>
            <person name="Williams K.H."/>
            <person name="Hubbard S.S."/>
            <person name="Banfield J.F."/>
        </authorList>
    </citation>
    <scope>NUCLEOTIDE SEQUENCE [LARGE SCALE GENOMIC DNA]</scope>
</reference>
<dbReference type="EMBL" id="MHQT01000028">
    <property type="protein sequence ID" value="OHA09275.1"/>
    <property type="molecule type" value="Genomic_DNA"/>
</dbReference>
<evidence type="ECO:0000313" key="2">
    <source>
        <dbReference type="Proteomes" id="UP000178977"/>
    </source>
</evidence>
<sequence>MSYGGFERRMNPDTMNESLVERDLFGDVVMESDATKQQAAAYRGELERRFPDLVRQTMSEKERAALLQRGYRMVEGLWSKEQSKEPPKPLLRDIRLRVRRALELPAKREDDLLIYSSVGHPLQEIAGIDGFLRINARPGRQPVYVSLGYEVDPHSAKDIADVDMSHIPDAESEPEEYGRALNGISDRIYQEYRRQKETQERGMPKRRF</sequence>
<evidence type="ECO:0000313" key="1">
    <source>
        <dbReference type="EMBL" id="OHA09275.1"/>
    </source>
</evidence>
<protein>
    <submittedName>
        <fullName evidence="1">Uncharacterized protein</fullName>
    </submittedName>
</protein>
<organism evidence="1 2">
    <name type="scientific">Candidatus Sungbacteria bacterium RIFCSPLOWO2_01_FULL_60_25</name>
    <dbReference type="NCBI Taxonomy" id="1802281"/>
    <lineage>
        <taxon>Bacteria</taxon>
        <taxon>Candidatus Sungiibacteriota</taxon>
    </lineage>
</organism>
<dbReference type="STRING" id="1802281.A3A44_03555"/>
<name>A0A1G2LCB5_9BACT</name>